<reference evidence="2 3" key="1">
    <citation type="submission" date="2024-04" db="EMBL/GenBank/DDBJ databases">
        <authorList>
            <person name="Fracassetti M."/>
        </authorList>
    </citation>
    <scope>NUCLEOTIDE SEQUENCE [LARGE SCALE GENOMIC DNA]</scope>
</reference>
<dbReference type="EMBL" id="OZ034822">
    <property type="protein sequence ID" value="CAL1410249.1"/>
    <property type="molecule type" value="Genomic_DNA"/>
</dbReference>
<gene>
    <name evidence="2" type="ORF">LTRI10_LOCUS49684</name>
</gene>
<keyword evidence="3" id="KW-1185">Reference proteome</keyword>
<dbReference type="Proteomes" id="UP001497516">
    <property type="component" value="Chromosome 9"/>
</dbReference>
<sequence>MTRSNLTPLAPLDEDLNRTLRHLDRERELAEARRGIKEEVIVEEGVDFEEERSEAEMAANRPSQGGAGTEEKPSTMLYYMALRSADIQPTIRYPPEAANNFEIKSALVTMIQNNALFHGLSNESPREHDQKFIKLRGG</sequence>
<organism evidence="2 3">
    <name type="scientific">Linum trigynum</name>
    <dbReference type="NCBI Taxonomy" id="586398"/>
    <lineage>
        <taxon>Eukaryota</taxon>
        <taxon>Viridiplantae</taxon>
        <taxon>Streptophyta</taxon>
        <taxon>Embryophyta</taxon>
        <taxon>Tracheophyta</taxon>
        <taxon>Spermatophyta</taxon>
        <taxon>Magnoliopsida</taxon>
        <taxon>eudicotyledons</taxon>
        <taxon>Gunneridae</taxon>
        <taxon>Pentapetalae</taxon>
        <taxon>rosids</taxon>
        <taxon>fabids</taxon>
        <taxon>Malpighiales</taxon>
        <taxon>Linaceae</taxon>
        <taxon>Linum</taxon>
    </lineage>
</organism>
<evidence type="ECO:0000313" key="2">
    <source>
        <dbReference type="EMBL" id="CAL1410249.1"/>
    </source>
</evidence>
<evidence type="ECO:0000313" key="3">
    <source>
        <dbReference type="Proteomes" id="UP001497516"/>
    </source>
</evidence>
<name>A0AAV2GHV7_9ROSI</name>
<proteinExistence type="predicted"/>
<feature type="region of interest" description="Disordered" evidence="1">
    <location>
        <begin position="47"/>
        <end position="71"/>
    </location>
</feature>
<dbReference type="AlphaFoldDB" id="A0AAV2GHV7"/>
<accession>A0AAV2GHV7</accession>
<evidence type="ECO:0000256" key="1">
    <source>
        <dbReference type="SAM" id="MobiDB-lite"/>
    </source>
</evidence>
<protein>
    <submittedName>
        <fullName evidence="2">Uncharacterized protein</fullName>
    </submittedName>
</protein>